<organism evidence="10 11">
    <name type="scientific">Bradymonas sediminis</name>
    <dbReference type="NCBI Taxonomy" id="1548548"/>
    <lineage>
        <taxon>Bacteria</taxon>
        <taxon>Deltaproteobacteria</taxon>
        <taxon>Bradymonadales</taxon>
        <taxon>Bradymonadaceae</taxon>
        <taxon>Bradymonas</taxon>
    </lineage>
</organism>
<keyword evidence="11" id="KW-1185">Reference proteome</keyword>
<dbReference type="InterPro" id="IPR036621">
    <property type="entry name" value="Anticodon-bd_dom_sf"/>
</dbReference>
<dbReference type="InterPro" id="IPR004516">
    <property type="entry name" value="HisRS/HisZ"/>
</dbReference>
<dbReference type="GO" id="GO:0005737">
    <property type="term" value="C:cytoplasm"/>
    <property type="evidence" value="ECO:0007669"/>
    <property type="project" value="UniProtKB-SubCell"/>
</dbReference>
<sequence>MAQISTKPASGMRDFLPAQARRRNHVFGIIREVYESYGFEPLETPSMERLSTLLGKYGDEGDQLVFKVMKRGNKFEKARNRCQGGEDLSEVDFADMGLRYDLTVPLARIVAQYQNDLPAIFKRYQMAPVWRADRPQRGRFREFYQCDVDVIGSTSMTVEAEVAGALSEVLGRLGFEKFRIHINHRQLLDAMLDNAGVPAKLRQDALVAIDKMDKIGVEGVVKELNERGLSQSAIDGLMPLLEQAAEPAAQVGEFDNEATLAALEAQVGHLESGQTALRELRNVLAFASAGPAADHLYLDPSLARGLSYYTGPIFEIRSDDFAGSLGGGGRYDDLIGMFSKRSMPACGFSLGIERILVLLEERGFMAEQSAGADVLVTLWNDDFTPNSFRLLNEFRQAGLRADLYPDNDRMGKQFGYADERSIPFVAILAPDELEQGVVAIKDMKSGEQEKVARADVSEWIRARLAE</sequence>
<dbReference type="NCBIfam" id="TIGR00442">
    <property type="entry name" value="hisS"/>
    <property type="match status" value="1"/>
</dbReference>
<evidence type="ECO:0000256" key="1">
    <source>
        <dbReference type="ARBA" id="ARBA00008226"/>
    </source>
</evidence>
<evidence type="ECO:0000256" key="4">
    <source>
        <dbReference type="ARBA" id="ARBA00022840"/>
    </source>
</evidence>
<feature type="binding site" evidence="9">
    <location>
        <position position="131"/>
    </location>
    <ligand>
        <name>L-histidine</name>
        <dbReference type="ChEBI" id="CHEBI:57595"/>
    </ligand>
</feature>
<evidence type="ECO:0000256" key="2">
    <source>
        <dbReference type="ARBA" id="ARBA00022598"/>
    </source>
</evidence>
<dbReference type="InterPro" id="IPR004154">
    <property type="entry name" value="Anticodon-bd"/>
</dbReference>
<comment type="subunit">
    <text evidence="8">Homodimer.</text>
</comment>
<dbReference type="InterPro" id="IPR006195">
    <property type="entry name" value="aa-tRNA-synth_II"/>
</dbReference>
<dbReference type="InterPro" id="IPR045864">
    <property type="entry name" value="aa-tRNA-synth_II/BPL/LPL"/>
</dbReference>
<comment type="catalytic activity">
    <reaction evidence="7 8">
        <text>tRNA(His) + L-histidine + ATP = L-histidyl-tRNA(His) + AMP + diphosphate + H(+)</text>
        <dbReference type="Rhea" id="RHEA:17313"/>
        <dbReference type="Rhea" id="RHEA-COMP:9665"/>
        <dbReference type="Rhea" id="RHEA-COMP:9689"/>
        <dbReference type="ChEBI" id="CHEBI:15378"/>
        <dbReference type="ChEBI" id="CHEBI:30616"/>
        <dbReference type="ChEBI" id="CHEBI:33019"/>
        <dbReference type="ChEBI" id="CHEBI:57595"/>
        <dbReference type="ChEBI" id="CHEBI:78442"/>
        <dbReference type="ChEBI" id="CHEBI:78527"/>
        <dbReference type="ChEBI" id="CHEBI:456215"/>
        <dbReference type="EC" id="6.1.1.21"/>
    </reaction>
</comment>
<keyword evidence="5 8" id="KW-0648">Protein biosynthesis</keyword>
<dbReference type="Gene3D" id="3.30.930.10">
    <property type="entry name" value="Bira Bifunctional Protein, Domain 2"/>
    <property type="match status" value="1"/>
</dbReference>
<keyword evidence="4 8" id="KW-0067">ATP-binding</keyword>
<dbReference type="CDD" id="cd00773">
    <property type="entry name" value="HisRS-like_core"/>
    <property type="match status" value="1"/>
</dbReference>
<evidence type="ECO:0000256" key="9">
    <source>
        <dbReference type="PIRSR" id="PIRSR001549-1"/>
    </source>
</evidence>
<comment type="subcellular location">
    <subcellularLocation>
        <location evidence="8">Cytoplasm</location>
    </subcellularLocation>
</comment>
<keyword evidence="2 8" id="KW-0436">Ligase</keyword>
<accession>A0A2Z4FGU7</accession>
<dbReference type="AlphaFoldDB" id="A0A2Z4FGU7"/>
<keyword evidence="3 8" id="KW-0547">Nucleotide-binding</keyword>
<feature type="binding site" evidence="9">
    <location>
        <position position="149"/>
    </location>
    <ligand>
        <name>L-histidine</name>
        <dbReference type="ChEBI" id="CHEBI:57595"/>
    </ligand>
</feature>
<evidence type="ECO:0000256" key="7">
    <source>
        <dbReference type="ARBA" id="ARBA00047639"/>
    </source>
</evidence>
<proteinExistence type="inferred from homology"/>
<feature type="binding site" evidence="9">
    <location>
        <position position="145"/>
    </location>
    <ligand>
        <name>L-histidine</name>
        <dbReference type="ChEBI" id="CHEBI:57595"/>
    </ligand>
</feature>
<protein>
    <recommendedName>
        <fullName evidence="8">Histidine--tRNA ligase</fullName>
        <ecNumber evidence="8">6.1.1.21</ecNumber>
    </recommendedName>
    <alternativeName>
        <fullName evidence="8">Histidyl-tRNA synthetase</fullName>
        <shortName evidence="8">HisRS</shortName>
    </alternativeName>
</protein>
<gene>
    <name evidence="8 10" type="primary">hisS</name>
    <name evidence="10" type="ORF">DN745_02125</name>
</gene>
<dbReference type="EC" id="6.1.1.21" evidence="8"/>
<dbReference type="SUPFAM" id="SSF52954">
    <property type="entry name" value="Class II aaRS ABD-related"/>
    <property type="match status" value="1"/>
</dbReference>
<reference evidence="10 11" key="1">
    <citation type="submission" date="2018-06" db="EMBL/GenBank/DDBJ databases">
        <title>Lujinxingia sediminis gen. nov. sp. nov., a new facultative anaerobic member of the class Deltaproteobacteria, and proposal of Lujinxingaceae fam. nov.</title>
        <authorList>
            <person name="Guo L.-Y."/>
            <person name="Li C.-M."/>
            <person name="Wang S."/>
            <person name="Du Z.-J."/>
        </authorList>
    </citation>
    <scope>NUCLEOTIDE SEQUENCE [LARGE SCALE GENOMIC DNA]</scope>
    <source>
        <strain evidence="10 11">FA350</strain>
    </source>
</reference>
<evidence type="ECO:0000256" key="5">
    <source>
        <dbReference type="ARBA" id="ARBA00022917"/>
    </source>
</evidence>
<evidence type="ECO:0000313" key="10">
    <source>
        <dbReference type="EMBL" id="AWV88197.1"/>
    </source>
</evidence>
<dbReference type="Proteomes" id="UP000249799">
    <property type="component" value="Chromosome"/>
</dbReference>
<evidence type="ECO:0000313" key="11">
    <source>
        <dbReference type="Proteomes" id="UP000249799"/>
    </source>
</evidence>
<keyword evidence="8" id="KW-0963">Cytoplasm</keyword>
<dbReference type="CDD" id="cd00859">
    <property type="entry name" value="HisRS_anticodon"/>
    <property type="match status" value="1"/>
</dbReference>
<dbReference type="Gene3D" id="3.40.50.800">
    <property type="entry name" value="Anticodon-binding domain"/>
    <property type="match status" value="1"/>
</dbReference>
<keyword evidence="6 8" id="KW-0030">Aminoacyl-tRNA synthetase</keyword>
<feature type="binding site" evidence="9">
    <location>
        <begin position="101"/>
        <end position="103"/>
    </location>
    <ligand>
        <name>L-histidine</name>
        <dbReference type="ChEBI" id="CHEBI:57595"/>
    </ligand>
</feature>
<dbReference type="PIRSF" id="PIRSF001549">
    <property type="entry name" value="His-tRNA_synth"/>
    <property type="match status" value="1"/>
</dbReference>
<dbReference type="KEGG" id="bsed:DN745_02125"/>
<feature type="binding site" evidence="9">
    <location>
        <position position="304"/>
    </location>
    <ligand>
        <name>L-histidine</name>
        <dbReference type="ChEBI" id="CHEBI:57595"/>
    </ligand>
</feature>
<dbReference type="RefSeq" id="WP_111331733.1">
    <property type="nucleotide sequence ID" value="NZ_SNXT01000001.1"/>
</dbReference>
<feature type="binding site" evidence="9">
    <location>
        <begin position="308"/>
        <end position="309"/>
    </location>
    <ligand>
        <name>L-histidine</name>
        <dbReference type="ChEBI" id="CHEBI:57595"/>
    </ligand>
</feature>
<dbReference type="Pfam" id="PF03129">
    <property type="entry name" value="HGTP_anticodon"/>
    <property type="match status" value="1"/>
</dbReference>
<evidence type="ECO:0000256" key="6">
    <source>
        <dbReference type="ARBA" id="ARBA00023146"/>
    </source>
</evidence>
<dbReference type="GO" id="GO:0004821">
    <property type="term" value="F:histidine-tRNA ligase activity"/>
    <property type="evidence" value="ECO:0007669"/>
    <property type="project" value="UniProtKB-UniRule"/>
</dbReference>
<dbReference type="PROSITE" id="PS50862">
    <property type="entry name" value="AA_TRNA_LIGASE_II"/>
    <property type="match status" value="1"/>
</dbReference>
<dbReference type="Pfam" id="PF13393">
    <property type="entry name" value="tRNA-synt_His"/>
    <property type="match status" value="2"/>
</dbReference>
<dbReference type="OrthoDB" id="9800814at2"/>
<dbReference type="InterPro" id="IPR033656">
    <property type="entry name" value="HisRS_anticodon"/>
</dbReference>
<dbReference type="InterPro" id="IPR041715">
    <property type="entry name" value="HisRS-like_core"/>
</dbReference>
<dbReference type="InterPro" id="IPR015807">
    <property type="entry name" value="His-tRNA-ligase"/>
</dbReference>
<dbReference type="PANTHER" id="PTHR11476">
    <property type="entry name" value="HISTIDYL-TRNA SYNTHETASE"/>
    <property type="match status" value="1"/>
</dbReference>
<dbReference type="GO" id="GO:0005524">
    <property type="term" value="F:ATP binding"/>
    <property type="evidence" value="ECO:0007669"/>
    <property type="project" value="UniProtKB-UniRule"/>
</dbReference>
<dbReference type="GO" id="GO:0006427">
    <property type="term" value="P:histidyl-tRNA aminoacylation"/>
    <property type="evidence" value="ECO:0007669"/>
    <property type="project" value="UniProtKB-UniRule"/>
</dbReference>
<evidence type="ECO:0000256" key="3">
    <source>
        <dbReference type="ARBA" id="ARBA00022741"/>
    </source>
</evidence>
<dbReference type="EMBL" id="CP030032">
    <property type="protein sequence ID" value="AWV88197.1"/>
    <property type="molecule type" value="Genomic_DNA"/>
</dbReference>
<dbReference type="PANTHER" id="PTHR11476:SF7">
    <property type="entry name" value="HISTIDINE--TRNA LIGASE"/>
    <property type="match status" value="1"/>
</dbReference>
<comment type="similarity">
    <text evidence="1 8">Belongs to the class-II aminoacyl-tRNA synthetase family.</text>
</comment>
<dbReference type="HAMAP" id="MF_00127">
    <property type="entry name" value="His_tRNA_synth"/>
    <property type="match status" value="1"/>
</dbReference>
<evidence type="ECO:0000256" key="8">
    <source>
        <dbReference type="HAMAP-Rule" id="MF_00127"/>
    </source>
</evidence>
<dbReference type="SUPFAM" id="SSF55681">
    <property type="entry name" value="Class II aaRS and biotin synthetases"/>
    <property type="match status" value="1"/>
</dbReference>
<name>A0A2Z4FGU7_9DELT</name>